<accession>A0A6A6MXJ0</accession>
<evidence type="ECO:0008006" key="3">
    <source>
        <dbReference type="Google" id="ProtNLM"/>
    </source>
</evidence>
<comment type="caution">
    <text evidence="1">The sequence shown here is derived from an EMBL/GenBank/DDBJ whole genome shotgun (WGS) entry which is preliminary data.</text>
</comment>
<proteinExistence type="predicted"/>
<dbReference type="Proteomes" id="UP000467840">
    <property type="component" value="Chromosome 6"/>
</dbReference>
<gene>
    <name evidence="1" type="ORF">GH714_041142</name>
</gene>
<dbReference type="AlphaFoldDB" id="A0A6A6MXJ0"/>
<name>A0A6A6MXJ0_HEVBR</name>
<keyword evidence="2" id="KW-1185">Reference proteome</keyword>
<evidence type="ECO:0000313" key="2">
    <source>
        <dbReference type="Proteomes" id="UP000467840"/>
    </source>
</evidence>
<protein>
    <recommendedName>
        <fullName evidence="3">RNase H type-1 domain-containing protein</fullName>
    </recommendedName>
</protein>
<organism evidence="1 2">
    <name type="scientific">Hevea brasiliensis</name>
    <name type="common">Para rubber tree</name>
    <name type="synonym">Siphonia brasiliensis</name>
    <dbReference type="NCBI Taxonomy" id="3981"/>
    <lineage>
        <taxon>Eukaryota</taxon>
        <taxon>Viridiplantae</taxon>
        <taxon>Streptophyta</taxon>
        <taxon>Embryophyta</taxon>
        <taxon>Tracheophyta</taxon>
        <taxon>Spermatophyta</taxon>
        <taxon>Magnoliopsida</taxon>
        <taxon>eudicotyledons</taxon>
        <taxon>Gunneridae</taxon>
        <taxon>Pentapetalae</taxon>
        <taxon>rosids</taxon>
        <taxon>fabids</taxon>
        <taxon>Malpighiales</taxon>
        <taxon>Euphorbiaceae</taxon>
        <taxon>Crotonoideae</taxon>
        <taxon>Micrandreae</taxon>
        <taxon>Hevea</taxon>
    </lineage>
</organism>
<dbReference type="EMBL" id="JAAGAX010000004">
    <property type="protein sequence ID" value="KAF2317827.1"/>
    <property type="molecule type" value="Genomic_DNA"/>
</dbReference>
<evidence type="ECO:0000313" key="1">
    <source>
        <dbReference type="EMBL" id="KAF2317827.1"/>
    </source>
</evidence>
<sequence length="180" mass="20432">MAWSLVVNPDSLAARLLKAKYYLESSFLTAPLGSSLSYIWHSIHATQSLIRSGLCWHIGTGNQVNIWNDKVWNGKLLTAYQVWQRANFAFHEWQINVDATTTILDFRFGVGFVARDWNGSFLAAKNVVLQSNLMAKEAEVLVCECVAHRLARVTHFVSDVGEWIDHPLDFIVQALSEDFY</sequence>
<reference evidence="1 2" key="1">
    <citation type="journal article" date="2020" name="Mol. Plant">
        <title>The Chromosome-Based Rubber Tree Genome Provides New Insights into Spurge Genome Evolution and Rubber Biosynthesis.</title>
        <authorList>
            <person name="Liu J."/>
            <person name="Shi C."/>
            <person name="Shi C.C."/>
            <person name="Li W."/>
            <person name="Zhang Q.J."/>
            <person name="Zhang Y."/>
            <person name="Li K."/>
            <person name="Lu H.F."/>
            <person name="Shi C."/>
            <person name="Zhu S.T."/>
            <person name="Xiao Z.Y."/>
            <person name="Nan H."/>
            <person name="Yue Y."/>
            <person name="Zhu X.G."/>
            <person name="Wu Y."/>
            <person name="Hong X.N."/>
            <person name="Fan G.Y."/>
            <person name="Tong Y."/>
            <person name="Zhang D."/>
            <person name="Mao C.L."/>
            <person name="Liu Y.L."/>
            <person name="Hao S.J."/>
            <person name="Liu W.Q."/>
            <person name="Lv M.Q."/>
            <person name="Zhang H.B."/>
            <person name="Liu Y."/>
            <person name="Hu-Tang G.R."/>
            <person name="Wang J.P."/>
            <person name="Wang J.H."/>
            <person name="Sun Y.H."/>
            <person name="Ni S.B."/>
            <person name="Chen W.B."/>
            <person name="Zhang X.C."/>
            <person name="Jiao Y.N."/>
            <person name="Eichler E.E."/>
            <person name="Li G.H."/>
            <person name="Liu X."/>
            <person name="Gao L.Z."/>
        </authorList>
    </citation>
    <scope>NUCLEOTIDE SEQUENCE [LARGE SCALE GENOMIC DNA]</scope>
    <source>
        <strain evidence="2">cv. GT1</strain>
        <tissue evidence="1">Leaf</tissue>
    </source>
</reference>